<comment type="caution">
    <text evidence="1">The sequence shown here is derived from an EMBL/GenBank/DDBJ whole genome shotgun (WGS) entry which is preliminary data.</text>
</comment>
<dbReference type="AlphaFoldDB" id="A0A7C2NUY7"/>
<gene>
    <name evidence="1" type="ORF">ENQ76_00790</name>
</gene>
<dbReference type="EMBL" id="DSOK01000023">
    <property type="protein sequence ID" value="HEN13991.1"/>
    <property type="molecule type" value="Genomic_DNA"/>
</dbReference>
<protein>
    <submittedName>
        <fullName evidence="1">Uncharacterized protein</fullName>
    </submittedName>
</protein>
<proteinExistence type="predicted"/>
<accession>A0A7C2NUY7</accession>
<reference evidence="1" key="1">
    <citation type="journal article" date="2020" name="mSystems">
        <title>Genome- and Community-Level Interaction Insights into Carbon Utilization and Element Cycling Functions of Hydrothermarchaeota in Hydrothermal Sediment.</title>
        <authorList>
            <person name="Zhou Z."/>
            <person name="Liu Y."/>
            <person name="Xu W."/>
            <person name="Pan J."/>
            <person name="Luo Z.H."/>
            <person name="Li M."/>
        </authorList>
    </citation>
    <scope>NUCLEOTIDE SEQUENCE [LARGE SCALE GENOMIC DNA]</scope>
    <source>
        <strain evidence="1">SpSt-339</strain>
    </source>
</reference>
<sequence>MNPLCEGMAYSLYDEALAEALRHKWIESQKQGHDLGDAALKDWFRRHWLPFCRECRLQHIEGLRKWQEFAEHEFGQVYQLILEGDLLLDRILDRMEHGSDNLEIINWGLAWGLPMPRVRYLLELIDINRARLEPIAFPN</sequence>
<organism evidence="1">
    <name type="scientific">Schlesneria paludicola</name>
    <dbReference type="NCBI Taxonomy" id="360056"/>
    <lineage>
        <taxon>Bacteria</taxon>
        <taxon>Pseudomonadati</taxon>
        <taxon>Planctomycetota</taxon>
        <taxon>Planctomycetia</taxon>
        <taxon>Planctomycetales</taxon>
        <taxon>Planctomycetaceae</taxon>
        <taxon>Schlesneria</taxon>
    </lineage>
</organism>
<name>A0A7C2NUY7_9PLAN</name>
<evidence type="ECO:0000313" key="1">
    <source>
        <dbReference type="EMBL" id="HEN13991.1"/>
    </source>
</evidence>